<name>A0ABT3T0S7_9GAMM</name>
<dbReference type="PANTHER" id="PTHR39456:SF1">
    <property type="entry name" value="METAL-DEPENDENT HYDROLASE"/>
    <property type="match status" value="1"/>
</dbReference>
<feature type="region of interest" description="Disordered" evidence="1">
    <location>
        <begin position="1"/>
        <end position="29"/>
    </location>
</feature>
<keyword evidence="2" id="KW-0378">Hydrolase</keyword>
<dbReference type="Proteomes" id="UP001143307">
    <property type="component" value="Unassembled WGS sequence"/>
</dbReference>
<evidence type="ECO:0000256" key="1">
    <source>
        <dbReference type="SAM" id="MobiDB-lite"/>
    </source>
</evidence>
<proteinExistence type="predicted"/>
<organism evidence="2 3">
    <name type="scientific">Candidatus Seongchinamella marina</name>
    <dbReference type="NCBI Taxonomy" id="2518990"/>
    <lineage>
        <taxon>Bacteria</taxon>
        <taxon>Pseudomonadati</taxon>
        <taxon>Pseudomonadota</taxon>
        <taxon>Gammaproteobacteria</taxon>
        <taxon>Cellvibrionales</taxon>
        <taxon>Halieaceae</taxon>
        <taxon>Seongchinamella</taxon>
    </lineage>
</organism>
<dbReference type="PANTHER" id="PTHR39456">
    <property type="entry name" value="METAL-DEPENDENT HYDROLASE"/>
    <property type="match status" value="1"/>
</dbReference>
<feature type="compositionally biased region" description="Polar residues" evidence="1">
    <location>
        <begin position="10"/>
        <end position="22"/>
    </location>
</feature>
<dbReference type="Pfam" id="PF10118">
    <property type="entry name" value="Metal_hydrol"/>
    <property type="match status" value="1"/>
</dbReference>
<sequence>MDASIPETVGATSTTKQASTPSGVEIKPRNRSHDIAAALQQDWLDDNAFLTAVFNGMSITFPAGEKFFIDSVRHYRQDITDPVLQEHVRGFCGQEGFHRREHQIYNETLCAARGYDLQKLEGKLTRRLAWAQKNLSPIQNLAITVAIEHFTAVLSELLLSSDSVMDKAHSSMRELWRWHAAEEMEHKSVAFDVFLAVGGTEKLRIFVMRRATFLIALELTRALIYILRKDGKLFNLKLWFKGLAGLFGKQGAFSGGLQPYKEFYTEGFHPWQQDTRHLLTEWASEDAIEFA</sequence>
<accession>A0ABT3T0S7</accession>
<comment type="caution">
    <text evidence="2">The sequence shown here is derived from an EMBL/GenBank/DDBJ whole genome shotgun (WGS) entry which is preliminary data.</text>
</comment>
<dbReference type="InterPro" id="IPR016516">
    <property type="entry name" value="UCP07580"/>
</dbReference>
<dbReference type="EMBL" id="SHNP01000006">
    <property type="protein sequence ID" value="MCX2975137.1"/>
    <property type="molecule type" value="Genomic_DNA"/>
</dbReference>
<reference evidence="2" key="1">
    <citation type="submission" date="2019-02" db="EMBL/GenBank/DDBJ databases">
        <authorList>
            <person name="Li S.-H."/>
        </authorList>
    </citation>
    <scope>NUCLEOTIDE SEQUENCE</scope>
    <source>
        <strain evidence="2">IMCC8485</strain>
    </source>
</reference>
<dbReference type="GO" id="GO:0016787">
    <property type="term" value="F:hydrolase activity"/>
    <property type="evidence" value="ECO:0007669"/>
    <property type="project" value="UniProtKB-KW"/>
</dbReference>
<gene>
    <name evidence="2" type="ORF">EYC87_16255</name>
</gene>
<dbReference type="PIRSF" id="PIRSF007580">
    <property type="entry name" value="UCP07580"/>
    <property type="match status" value="1"/>
</dbReference>
<keyword evidence="3" id="KW-1185">Reference proteome</keyword>
<evidence type="ECO:0000313" key="2">
    <source>
        <dbReference type="EMBL" id="MCX2975137.1"/>
    </source>
</evidence>
<evidence type="ECO:0000313" key="3">
    <source>
        <dbReference type="Proteomes" id="UP001143307"/>
    </source>
</evidence>
<protein>
    <submittedName>
        <fullName evidence="2">Metal-dependent hydrolase</fullName>
    </submittedName>
</protein>